<reference evidence="1 2" key="2">
    <citation type="journal article" date="2016" name="ISME J.">
        <title>Characterization of the first cultured representative of Verrucomicrobia subdivision 5 indicates the proposal of a novel phylum.</title>
        <authorList>
            <person name="Spring S."/>
            <person name="Bunk B."/>
            <person name="Sproer C."/>
            <person name="Schumann P."/>
            <person name="Rohde M."/>
            <person name="Tindall B.J."/>
            <person name="Klenk H.P."/>
        </authorList>
    </citation>
    <scope>NUCLEOTIDE SEQUENCE [LARGE SCALE GENOMIC DNA]</scope>
    <source>
        <strain evidence="1 2">L21-Fru-AB</strain>
    </source>
</reference>
<keyword evidence="2" id="KW-1185">Reference proteome</keyword>
<sequence>MNHEERKGMKNNLDIMMHSNDALMHENDPSDSGFAA</sequence>
<accession>A0A0G3EGK3</accession>
<dbReference type="KEGG" id="vbl:L21SP4_00651"/>
<dbReference type="Proteomes" id="UP000035268">
    <property type="component" value="Chromosome"/>
</dbReference>
<evidence type="ECO:0000313" key="2">
    <source>
        <dbReference type="Proteomes" id="UP000035268"/>
    </source>
</evidence>
<reference evidence="2" key="1">
    <citation type="submission" date="2015-02" db="EMBL/GenBank/DDBJ databases">
        <title>Description and complete genome sequence of the first cultured representative of the subdivision 5 of the Verrucomicrobia phylum.</title>
        <authorList>
            <person name="Spring S."/>
            <person name="Bunk B."/>
            <person name="Sproer C."/>
            <person name="Klenk H.-P."/>
        </authorList>
    </citation>
    <scope>NUCLEOTIDE SEQUENCE [LARGE SCALE GENOMIC DNA]</scope>
    <source>
        <strain evidence="2">L21-Fru-AB</strain>
    </source>
</reference>
<dbReference type="EMBL" id="CP010904">
    <property type="protein sequence ID" value="AKJ63920.1"/>
    <property type="molecule type" value="Genomic_DNA"/>
</dbReference>
<name>A0A0G3EGK3_9BACT</name>
<evidence type="ECO:0000313" key="1">
    <source>
        <dbReference type="EMBL" id="AKJ63920.1"/>
    </source>
</evidence>
<organism evidence="1 2">
    <name type="scientific">Kiritimatiella glycovorans</name>
    <dbReference type="NCBI Taxonomy" id="1307763"/>
    <lineage>
        <taxon>Bacteria</taxon>
        <taxon>Pseudomonadati</taxon>
        <taxon>Kiritimatiellota</taxon>
        <taxon>Kiritimatiellia</taxon>
        <taxon>Kiritimatiellales</taxon>
        <taxon>Kiritimatiellaceae</taxon>
        <taxon>Kiritimatiella</taxon>
    </lineage>
</organism>
<dbReference type="AlphaFoldDB" id="A0A0G3EGK3"/>
<proteinExistence type="predicted"/>
<protein>
    <submittedName>
        <fullName evidence="1">Uncharacterized protein</fullName>
    </submittedName>
</protein>
<gene>
    <name evidence="1" type="ORF">L21SP4_00651</name>
</gene>
<dbReference type="STRING" id="1307763.L21SP4_00651"/>